<dbReference type="SMART" id="SM00248">
    <property type="entry name" value="ANK"/>
    <property type="match status" value="2"/>
</dbReference>
<feature type="repeat" description="ANK" evidence="3">
    <location>
        <begin position="35"/>
        <end position="74"/>
    </location>
</feature>
<dbReference type="InterPro" id="IPR036770">
    <property type="entry name" value="Ankyrin_rpt-contain_sf"/>
</dbReference>
<keyword evidence="5" id="KW-1185">Reference proteome</keyword>
<evidence type="ECO:0000256" key="3">
    <source>
        <dbReference type="PROSITE-ProRule" id="PRU00023"/>
    </source>
</evidence>
<feature type="repeat" description="ANK" evidence="3">
    <location>
        <begin position="1"/>
        <end position="31"/>
    </location>
</feature>
<organism evidence="4 5">
    <name type="scientific">Botrytis porri</name>
    <dbReference type="NCBI Taxonomy" id="87229"/>
    <lineage>
        <taxon>Eukaryota</taxon>
        <taxon>Fungi</taxon>
        <taxon>Dikarya</taxon>
        <taxon>Ascomycota</taxon>
        <taxon>Pezizomycotina</taxon>
        <taxon>Leotiomycetes</taxon>
        <taxon>Helotiales</taxon>
        <taxon>Sclerotiniaceae</taxon>
        <taxon>Botrytis</taxon>
    </lineage>
</organism>
<proteinExistence type="predicted"/>
<dbReference type="PANTHER" id="PTHR24198">
    <property type="entry name" value="ANKYRIN REPEAT AND PROTEIN KINASE DOMAIN-CONTAINING PROTEIN"/>
    <property type="match status" value="1"/>
</dbReference>
<dbReference type="Pfam" id="PF12796">
    <property type="entry name" value="Ank_2"/>
    <property type="match status" value="1"/>
</dbReference>
<accession>A0A4Z1KFM2</accession>
<dbReference type="EMBL" id="PQXO01000540">
    <property type="protein sequence ID" value="TGO84166.1"/>
    <property type="molecule type" value="Genomic_DNA"/>
</dbReference>
<evidence type="ECO:0000313" key="4">
    <source>
        <dbReference type="EMBL" id="TGO84166.1"/>
    </source>
</evidence>
<gene>
    <name evidence="4" type="ORF">BPOR_0541g00070</name>
</gene>
<dbReference type="AlphaFoldDB" id="A0A4Z1KFM2"/>
<keyword evidence="2 3" id="KW-0040">ANK repeat</keyword>
<keyword evidence="1" id="KW-0677">Repeat</keyword>
<dbReference type="Gene3D" id="1.25.40.20">
    <property type="entry name" value="Ankyrin repeat-containing domain"/>
    <property type="match status" value="1"/>
</dbReference>
<comment type="caution">
    <text evidence="4">The sequence shown here is derived from an EMBL/GenBank/DDBJ whole genome shotgun (WGS) entry which is preliminary data.</text>
</comment>
<evidence type="ECO:0000256" key="2">
    <source>
        <dbReference type="ARBA" id="ARBA00023043"/>
    </source>
</evidence>
<sequence length="79" mass="8654">MTPLHFAALGGHSKIVKILLNRVVEAQVLNAQDRLGRTALHVAVKGINTDRTSNRAKIIEKLINIEASVSIKDKDDKKA</sequence>
<evidence type="ECO:0000313" key="5">
    <source>
        <dbReference type="Proteomes" id="UP000297280"/>
    </source>
</evidence>
<protein>
    <submittedName>
        <fullName evidence="4">Uncharacterized protein</fullName>
    </submittedName>
</protein>
<dbReference type="PROSITE" id="PS50297">
    <property type="entry name" value="ANK_REP_REGION"/>
    <property type="match status" value="1"/>
</dbReference>
<evidence type="ECO:0000256" key="1">
    <source>
        <dbReference type="ARBA" id="ARBA00022737"/>
    </source>
</evidence>
<name>A0A4Z1KFM2_9HELO</name>
<reference evidence="4 5" key="1">
    <citation type="submission" date="2017-12" db="EMBL/GenBank/DDBJ databases">
        <title>Comparative genomics of Botrytis spp.</title>
        <authorList>
            <person name="Valero-Jimenez C.A."/>
            <person name="Tapia P."/>
            <person name="Veloso J."/>
            <person name="Silva-Moreno E."/>
            <person name="Staats M."/>
            <person name="Valdes J.H."/>
            <person name="Van Kan J.A.L."/>
        </authorList>
    </citation>
    <scope>NUCLEOTIDE SEQUENCE [LARGE SCALE GENOMIC DNA]</scope>
    <source>
        <strain evidence="4 5">MUCL3349</strain>
    </source>
</reference>
<dbReference type="STRING" id="87229.A0A4Z1KFM2"/>
<dbReference type="SUPFAM" id="SSF48403">
    <property type="entry name" value="Ankyrin repeat"/>
    <property type="match status" value="1"/>
</dbReference>
<dbReference type="Proteomes" id="UP000297280">
    <property type="component" value="Unassembled WGS sequence"/>
</dbReference>
<dbReference type="InterPro" id="IPR002110">
    <property type="entry name" value="Ankyrin_rpt"/>
</dbReference>
<dbReference type="PROSITE" id="PS50088">
    <property type="entry name" value="ANK_REPEAT"/>
    <property type="match status" value="2"/>
</dbReference>
<dbReference type="PANTHER" id="PTHR24198:SF194">
    <property type="entry name" value="INVERSIN-A"/>
    <property type="match status" value="1"/>
</dbReference>